<comment type="caution">
    <text evidence="1">The sequence shown here is derived from an EMBL/GenBank/DDBJ whole genome shotgun (WGS) entry which is preliminary data.</text>
</comment>
<evidence type="ECO:0000313" key="1">
    <source>
        <dbReference type="EMBL" id="GGG35880.1"/>
    </source>
</evidence>
<protein>
    <recommendedName>
        <fullName evidence="3">Carboxypeptidase-like regulatory domain-containing protein</fullName>
    </recommendedName>
</protein>
<evidence type="ECO:0000313" key="2">
    <source>
        <dbReference type="Proteomes" id="UP000601361"/>
    </source>
</evidence>
<dbReference type="InterPro" id="IPR008969">
    <property type="entry name" value="CarboxyPept-like_regulatory"/>
</dbReference>
<dbReference type="SUPFAM" id="SSF49464">
    <property type="entry name" value="Carboxypeptidase regulatory domain-like"/>
    <property type="match status" value="1"/>
</dbReference>
<name>A0ABQ1WPV4_9BACT</name>
<dbReference type="EMBL" id="BMGS01000002">
    <property type="protein sequence ID" value="GGG35880.1"/>
    <property type="molecule type" value="Genomic_DNA"/>
</dbReference>
<dbReference type="Gene3D" id="2.60.40.1120">
    <property type="entry name" value="Carboxypeptidase-like, regulatory domain"/>
    <property type="match status" value="1"/>
</dbReference>
<keyword evidence="2" id="KW-1185">Reference proteome</keyword>
<gene>
    <name evidence="1" type="ORF">GCM10011378_10190</name>
</gene>
<organism evidence="1 2">
    <name type="scientific">Hymenobacter glacieicola</name>
    <dbReference type="NCBI Taxonomy" id="1562124"/>
    <lineage>
        <taxon>Bacteria</taxon>
        <taxon>Pseudomonadati</taxon>
        <taxon>Bacteroidota</taxon>
        <taxon>Cytophagia</taxon>
        <taxon>Cytophagales</taxon>
        <taxon>Hymenobacteraceae</taxon>
        <taxon>Hymenobacter</taxon>
    </lineage>
</organism>
<sequence>MVWLTLPVSGWAQARLSGVVLDSLTQQPLPFSTVFLANTTLGVTTDEAGRFAFERVPSGSYEAVASFLGYRLRRLPVVIATTAQQLTFRLPPTATALGEVVVRATPNNPDDYRKFVESFLGATSFSRQCRIRDPEAVRVRYDAQANELHATCQDYVTVENQALGYRIKYYGLDFRLNFRQQWVAFYGWPIMEDLSSKSERQRRRWQENRRQAYVGSLTHFLRSVYENRVAQEGFVVQRLRRVVNPARAQADSLLTLMRQQTTTRRLLNPARFDDSLHALTKVPRQLEYLYTRPLATEAYRQQLPDSGRVALQFPDLLQVTYAREKPDPAYALHLARTAPLGRAAPAAPTTQVSVLQLLLPQVLLQANGQATNPLGVLTEGYWGFEKLGEFLPVNYQPTSPKSTP</sequence>
<dbReference type="Proteomes" id="UP000601361">
    <property type="component" value="Unassembled WGS sequence"/>
</dbReference>
<evidence type="ECO:0008006" key="3">
    <source>
        <dbReference type="Google" id="ProtNLM"/>
    </source>
</evidence>
<proteinExistence type="predicted"/>
<dbReference type="Pfam" id="PF13715">
    <property type="entry name" value="CarbopepD_reg_2"/>
    <property type="match status" value="1"/>
</dbReference>
<reference evidence="2" key="1">
    <citation type="journal article" date="2019" name="Int. J. Syst. Evol. Microbiol.">
        <title>The Global Catalogue of Microorganisms (GCM) 10K type strain sequencing project: providing services to taxonomists for standard genome sequencing and annotation.</title>
        <authorList>
            <consortium name="The Broad Institute Genomics Platform"/>
            <consortium name="The Broad Institute Genome Sequencing Center for Infectious Disease"/>
            <person name="Wu L."/>
            <person name="Ma J."/>
        </authorList>
    </citation>
    <scope>NUCLEOTIDE SEQUENCE [LARGE SCALE GENOMIC DNA]</scope>
    <source>
        <strain evidence="2">CGMCC 1.12990</strain>
    </source>
</reference>
<accession>A0ABQ1WPV4</accession>